<proteinExistence type="predicted"/>
<dbReference type="Proteomes" id="UP001602013">
    <property type="component" value="Unassembled WGS sequence"/>
</dbReference>
<evidence type="ECO:0000256" key="1">
    <source>
        <dbReference type="ARBA" id="ARBA00023015"/>
    </source>
</evidence>
<dbReference type="PROSITE" id="PS51118">
    <property type="entry name" value="HTH_HXLR"/>
    <property type="match status" value="1"/>
</dbReference>
<evidence type="ECO:0000313" key="5">
    <source>
        <dbReference type="EMBL" id="MFF3664476.1"/>
    </source>
</evidence>
<dbReference type="InterPro" id="IPR036390">
    <property type="entry name" value="WH_DNA-bd_sf"/>
</dbReference>
<protein>
    <submittedName>
        <fullName evidence="5">Winged helix-turn-helix transcriptional regulator</fullName>
    </submittedName>
</protein>
<feature type="domain" description="HTH hxlR-type" evidence="4">
    <location>
        <begin position="8"/>
        <end position="107"/>
    </location>
</feature>
<evidence type="ECO:0000313" key="6">
    <source>
        <dbReference type="Proteomes" id="UP001602013"/>
    </source>
</evidence>
<dbReference type="InterPro" id="IPR002577">
    <property type="entry name" value="HTH_HxlR"/>
</dbReference>
<comment type="caution">
    <text evidence="5">The sequence shown here is derived from an EMBL/GenBank/DDBJ whole genome shotgun (WGS) entry which is preliminary data.</text>
</comment>
<name>A0ABW6SHZ7_9ACTN</name>
<evidence type="ECO:0000256" key="2">
    <source>
        <dbReference type="ARBA" id="ARBA00023125"/>
    </source>
</evidence>
<keyword evidence="1" id="KW-0805">Transcription regulation</keyword>
<keyword evidence="2" id="KW-0238">DNA-binding</keyword>
<evidence type="ECO:0000259" key="4">
    <source>
        <dbReference type="PROSITE" id="PS51118"/>
    </source>
</evidence>
<dbReference type="RefSeq" id="WP_387408571.1">
    <property type="nucleotide sequence ID" value="NZ_JBIASD010000001.1"/>
</dbReference>
<keyword evidence="3" id="KW-0804">Transcription</keyword>
<dbReference type="PANTHER" id="PTHR33204:SF37">
    <property type="entry name" value="HTH-TYPE TRANSCRIPTIONAL REGULATOR YODB"/>
    <property type="match status" value="1"/>
</dbReference>
<reference evidence="5 6" key="1">
    <citation type="submission" date="2024-10" db="EMBL/GenBank/DDBJ databases">
        <title>The Natural Products Discovery Center: Release of the First 8490 Sequenced Strains for Exploring Actinobacteria Biosynthetic Diversity.</title>
        <authorList>
            <person name="Kalkreuter E."/>
            <person name="Kautsar S.A."/>
            <person name="Yang D."/>
            <person name="Bader C.D."/>
            <person name="Teijaro C.N."/>
            <person name="Fluegel L."/>
            <person name="Davis C.M."/>
            <person name="Simpson J.R."/>
            <person name="Lauterbach L."/>
            <person name="Steele A.D."/>
            <person name="Gui C."/>
            <person name="Meng S."/>
            <person name="Li G."/>
            <person name="Viehrig K."/>
            <person name="Ye F."/>
            <person name="Su P."/>
            <person name="Kiefer A.F."/>
            <person name="Nichols A."/>
            <person name="Cepeda A.J."/>
            <person name="Yan W."/>
            <person name="Fan B."/>
            <person name="Jiang Y."/>
            <person name="Adhikari A."/>
            <person name="Zheng C.-J."/>
            <person name="Schuster L."/>
            <person name="Cowan T.M."/>
            <person name="Smanski M.J."/>
            <person name="Chevrette M.G."/>
            <person name="De Carvalho L.P.S."/>
            <person name="Shen B."/>
        </authorList>
    </citation>
    <scope>NUCLEOTIDE SEQUENCE [LARGE SCALE GENOMIC DNA]</scope>
    <source>
        <strain evidence="5 6">NPDC002173</strain>
    </source>
</reference>
<accession>A0ABW6SHZ7</accession>
<keyword evidence="6" id="KW-1185">Reference proteome</keyword>
<organism evidence="5 6">
    <name type="scientific">Microtetraspora malaysiensis</name>
    <dbReference type="NCBI Taxonomy" id="161358"/>
    <lineage>
        <taxon>Bacteria</taxon>
        <taxon>Bacillati</taxon>
        <taxon>Actinomycetota</taxon>
        <taxon>Actinomycetes</taxon>
        <taxon>Streptosporangiales</taxon>
        <taxon>Streptosporangiaceae</taxon>
        <taxon>Microtetraspora</taxon>
    </lineage>
</organism>
<dbReference type="PANTHER" id="PTHR33204">
    <property type="entry name" value="TRANSCRIPTIONAL REGULATOR, MARR FAMILY"/>
    <property type="match status" value="1"/>
</dbReference>
<gene>
    <name evidence="5" type="ORF">ACFYXI_02695</name>
</gene>
<dbReference type="SUPFAM" id="SSF46785">
    <property type="entry name" value="Winged helix' DNA-binding domain"/>
    <property type="match status" value="1"/>
</dbReference>
<dbReference type="Gene3D" id="1.10.10.10">
    <property type="entry name" value="Winged helix-like DNA-binding domain superfamily/Winged helix DNA-binding domain"/>
    <property type="match status" value="1"/>
</dbReference>
<dbReference type="EMBL" id="JBIASD010000001">
    <property type="protein sequence ID" value="MFF3664476.1"/>
    <property type="molecule type" value="Genomic_DNA"/>
</dbReference>
<dbReference type="InterPro" id="IPR036388">
    <property type="entry name" value="WH-like_DNA-bd_sf"/>
</dbReference>
<sequence length="112" mass="12482">MTEAHSTCSRFHIAVELIGARWSGAIIQAVFAGRHRYAEIKEFIDGVSDTMLAQRLRRLEGEGIIERRVIPSSPVRVEYHLTDKGLELEPVIKALVDWSGKWIRPSGAAGEA</sequence>
<dbReference type="Pfam" id="PF01638">
    <property type="entry name" value="HxlR"/>
    <property type="match status" value="1"/>
</dbReference>
<evidence type="ECO:0000256" key="3">
    <source>
        <dbReference type="ARBA" id="ARBA00023163"/>
    </source>
</evidence>